<keyword evidence="2" id="KW-1185">Reference proteome</keyword>
<gene>
    <name evidence="1" type="ORF">PAC_17873</name>
</gene>
<protein>
    <recommendedName>
        <fullName evidence="3">F-box domain-containing protein</fullName>
    </recommendedName>
</protein>
<accession>A0A1L7XSF3</accession>
<evidence type="ECO:0008006" key="3">
    <source>
        <dbReference type="Google" id="ProtNLM"/>
    </source>
</evidence>
<dbReference type="SUPFAM" id="SSF52047">
    <property type="entry name" value="RNI-like"/>
    <property type="match status" value="1"/>
</dbReference>
<name>A0A1L7XSF3_9HELO</name>
<proteinExistence type="predicted"/>
<evidence type="ECO:0000313" key="1">
    <source>
        <dbReference type="EMBL" id="CZR67974.1"/>
    </source>
</evidence>
<evidence type="ECO:0000313" key="2">
    <source>
        <dbReference type="Proteomes" id="UP000184330"/>
    </source>
</evidence>
<dbReference type="OrthoDB" id="9994419at2759"/>
<dbReference type="Proteomes" id="UP000184330">
    <property type="component" value="Unassembled WGS sequence"/>
</dbReference>
<organism evidence="1 2">
    <name type="scientific">Phialocephala subalpina</name>
    <dbReference type="NCBI Taxonomy" id="576137"/>
    <lineage>
        <taxon>Eukaryota</taxon>
        <taxon>Fungi</taxon>
        <taxon>Dikarya</taxon>
        <taxon>Ascomycota</taxon>
        <taxon>Pezizomycotina</taxon>
        <taxon>Leotiomycetes</taxon>
        <taxon>Helotiales</taxon>
        <taxon>Mollisiaceae</taxon>
        <taxon>Phialocephala</taxon>
        <taxon>Phialocephala fortinii species complex</taxon>
    </lineage>
</organism>
<dbReference type="AlphaFoldDB" id="A0A1L7XSF3"/>
<dbReference type="STRING" id="576137.A0A1L7XSF3"/>
<dbReference type="EMBL" id="FJOG01000049">
    <property type="protein sequence ID" value="CZR67974.1"/>
    <property type="molecule type" value="Genomic_DNA"/>
</dbReference>
<reference evidence="1 2" key="1">
    <citation type="submission" date="2016-03" db="EMBL/GenBank/DDBJ databases">
        <authorList>
            <person name="Ploux O."/>
        </authorList>
    </citation>
    <scope>NUCLEOTIDE SEQUENCE [LARGE SCALE GENOMIC DNA]</scope>
    <source>
        <strain evidence="1 2">UAMH 11012</strain>
    </source>
</reference>
<sequence length="485" mass="53863">MSHTSPKDLSPNAPGCAPLEKLPNEILHHILGHLATPDTTLISHEISGNLPKLNPNPEVETTTLFPCLLTSRRFYDVALPLASRCLKIESARKVAYVLMTKSDHRSSIRSAGLPTSSVNTLVKSSLSLATRITRLSIQLQFIDNFTSARKIFFGFESLQSIEVFQNINGTCHNHFFNSYSHYDRPCTPGFGDPELFSTISSLSLRSVKYFDFLQGVLLCCPNLRVLDIQNAYVAPAIFSIDGPLHKDARLSHLIVTRSCHIPKNTFLSSLTDHPALGDSLEVLGFGGNWCRGPWFEAGTSERMHIMALLNNPPRKLRSLDLKHASMEVRDVPLLRKLSTKLTELGPPSNLKIPDVEDVVLGNWYNLSSETTHLQADETATLNPTLATMTNAVEISDLRRAIDSVSRKDGENDGGPSIRHLDLRFINADFDDLRRSVLLGPQSLPLKTIDLPYTIGAKSEDFSNICVAVGWKLHSEGSRYWIERNG</sequence>